<dbReference type="RefSeq" id="WP_100986441.1">
    <property type="nucleotide sequence ID" value="NZ_CP025096.1"/>
</dbReference>
<name>A0A2K8YTY5_9BACT</name>
<keyword evidence="9" id="KW-0547">Nucleotide-binding</keyword>
<keyword evidence="10" id="KW-0106">Calcium</keyword>
<dbReference type="InterPro" id="IPR011009">
    <property type="entry name" value="Kinase-like_dom_sf"/>
</dbReference>
<evidence type="ECO:0000256" key="5">
    <source>
        <dbReference type="ARBA" id="ARBA00012619"/>
    </source>
</evidence>
<gene>
    <name evidence="17" type="primary">treS</name>
    <name evidence="17" type="ORF">CWM47_03780</name>
</gene>
<dbReference type="InterPro" id="IPR040999">
    <property type="entry name" value="Mak_N_cap"/>
</dbReference>
<organism evidence="17 18">
    <name type="scientific">Spirosoma pollinicola</name>
    <dbReference type="NCBI Taxonomy" id="2057025"/>
    <lineage>
        <taxon>Bacteria</taxon>
        <taxon>Pseudomonadati</taxon>
        <taxon>Bacteroidota</taxon>
        <taxon>Cytophagia</taxon>
        <taxon>Cytophagales</taxon>
        <taxon>Cytophagaceae</taxon>
        <taxon>Spirosoma</taxon>
    </lineage>
</organism>
<dbReference type="InterPro" id="IPR013780">
    <property type="entry name" value="Glyco_hydro_b"/>
</dbReference>
<evidence type="ECO:0000313" key="17">
    <source>
        <dbReference type="EMBL" id="AUD01018.1"/>
    </source>
</evidence>
<evidence type="ECO:0000256" key="12">
    <source>
        <dbReference type="ARBA" id="ARBA00023235"/>
    </source>
</evidence>
<dbReference type="EC" id="2.7.1.175" evidence="4"/>
<feature type="domain" description="Glycosyl hydrolase family 13 catalytic" evidence="16">
    <location>
        <begin position="22"/>
        <end position="421"/>
    </location>
</feature>
<dbReference type="InterPro" id="IPR006047">
    <property type="entry name" value="GH13_cat_dom"/>
</dbReference>
<dbReference type="EC" id="5.4.99.16" evidence="5"/>
<dbReference type="SUPFAM" id="SSF51445">
    <property type="entry name" value="(Trans)glycosidases"/>
    <property type="match status" value="1"/>
</dbReference>
<proteinExistence type="inferred from homology"/>
<dbReference type="Pfam" id="PF16657">
    <property type="entry name" value="Malt_amylase_C"/>
    <property type="match status" value="1"/>
</dbReference>
<comment type="similarity">
    <text evidence="2">Belongs to the glycosyl hydrolase 13 family. TreS subfamily.</text>
</comment>
<dbReference type="AlphaFoldDB" id="A0A2K8YTY5"/>
<keyword evidence="12" id="KW-0413">Isomerase</keyword>
<dbReference type="InterPro" id="IPR032091">
    <property type="entry name" value="Malt_amylase-like_C"/>
</dbReference>
<evidence type="ECO:0000256" key="15">
    <source>
        <dbReference type="ARBA" id="ARBA00049067"/>
    </source>
</evidence>
<dbReference type="SMART" id="SM00642">
    <property type="entry name" value="Aamy"/>
    <property type="match status" value="1"/>
</dbReference>
<comment type="similarity">
    <text evidence="3">Belongs to the aminoglycoside phosphotransferase family.</text>
</comment>
<dbReference type="Gene3D" id="2.60.40.1180">
    <property type="entry name" value="Golgi alpha-mannosidase II"/>
    <property type="match status" value="1"/>
</dbReference>
<evidence type="ECO:0000256" key="1">
    <source>
        <dbReference type="ARBA" id="ARBA00001595"/>
    </source>
</evidence>
<dbReference type="PANTHER" id="PTHR10357">
    <property type="entry name" value="ALPHA-AMYLASE FAMILY MEMBER"/>
    <property type="match status" value="1"/>
</dbReference>
<evidence type="ECO:0000256" key="9">
    <source>
        <dbReference type="ARBA" id="ARBA00022741"/>
    </source>
</evidence>
<keyword evidence="7 17" id="KW-0808">Transferase</keyword>
<evidence type="ECO:0000313" key="18">
    <source>
        <dbReference type="Proteomes" id="UP000232883"/>
    </source>
</evidence>
<dbReference type="NCBIfam" id="TIGR02456">
    <property type="entry name" value="treS_nterm"/>
    <property type="match status" value="1"/>
</dbReference>
<evidence type="ECO:0000256" key="3">
    <source>
        <dbReference type="ARBA" id="ARBA00006219"/>
    </source>
</evidence>
<dbReference type="GO" id="GO:0005975">
    <property type="term" value="P:carbohydrate metabolic process"/>
    <property type="evidence" value="ECO:0007669"/>
    <property type="project" value="InterPro"/>
</dbReference>
<dbReference type="PANTHER" id="PTHR10357:SF219">
    <property type="entry name" value="MALTOSE ALPHA-D-GLUCOSYLTRANSFERASE"/>
    <property type="match status" value="1"/>
</dbReference>
<keyword evidence="18" id="KW-1185">Reference proteome</keyword>
<evidence type="ECO:0000256" key="10">
    <source>
        <dbReference type="ARBA" id="ARBA00022837"/>
    </source>
</evidence>
<evidence type="ECO:0000256" key="14">
    <source>
        <dbReference type="ARBA" id="ARBA00031378"/>
    </source>
</evidence>
<dbReference type="SUPFAM" id="SSF51011">
    <property type="entry name" value="Glycosyl hydrolase domain"/>
    <property type="match status" value="1"/>
</dbReference>
<comment type="catalytic activity">
    <reaction evidence="1">
        <text>D-maltose = alpha,alpha-trehalose</text>
        <dbReference type="Rhea" id="RHEA:15145"/>
        <dbReference type="ChEBI" id="CHEBI:16551"/>
        <dbReference type="ChEBI" id="CHEBI:17306"/>
        <dbReference type="EC" id="5.4.99.16"/>
    </reaction>
</comment>
<evidence type="ECO:0000256" key="7">
    <source>
        <dbReference type="ARBA" id="ARBA00022679"/>
    </source>
</evidence>
<evidence type="ECO:0000256" key="13">
    <source>
        <dbReference type="ARBA" id="ARBA00031251"/>
    </source>
</evidence>
<accession>A0A2K8YTY5</accession>
<dbReference type="InterPro" id="IPR012810">
    <property type="entry name" value="TreS/a-amylase_N"/>
</dbReference>
<dbReference type="OrthoDB" id="9806009at2"/>
<dbReference type="InterPro" id="IPR017853">
    <property type="entry name" value="GH"/>
</dbReference>
<dbReference type="Pfam" id="PF00128">
    <property type="entry name" value="Alpha-amylase"/>
    <property type="match status" value="2"/>
</dbReference>
<keyword evidence="11" id="KW-0067">ATP-binding</keyword>
<dbReference type="GO" id="GO:0005524">
    <property type="term" value="F:ATP binding"/>
    <property type="evidence" value="ECO:0007669"/>
    <property type="project" value="UniProtKB-KW"/>
</dbReference>
<dbReference type="Gene3D" id="3.90.1200.10">
    <property type="match status" value="1"/>
</dbReference>
<evidence type="ECO:0000256" key="6">
    <source>
        <dbReference type="ARBA" id="ARBA00013882"/>
    </source>
</evidence>
<dbReference type="FunFam" id="3.20.20.80:FF:000055">
    <property type="entry name" value="Trehalose synthase"/>
    <property type="match status" value="1"/>
</dbReference>
<dbReference type="CDD" id="cd11334">
    <property type="entry name" value="AmyAc_TreS"/>
    <property type="match status" value="1"/>
</dbReference>
<dbReference type="SUPFAM" id="SSF56112">
    <property type="entry name" value="Protein kinase-like (PK-like)"/>
    <property type="match status" value="1"/>
</dbReference>
<evidence type="ECO:0000256" key="8">
    <source>
        <dbReference type="ARBA" id="ARBA00022723"/>
    </source>
</evidence>
<evidence type="ECO:0000256" key="2">
    <source>
        <dbReference type="ARBA" id="ARBA00005496"/>
    </source>
</evidence>
<dbReference type="EMBL" id="CP025096">
    <property type="protein sequence ID" value="AUD01018.1"/>
    <property type="molecule type" value="Genomic_DNA"/>
</dbReference>
<evidence type="ECO:0000259" key="16">
    <source>
        <dbReference type="SMART" id="SM00642"/>
    </source>
</evidence>
<dbReference type="Pfam" id="PF18085">
    <property type="entry name" value="Mak_N_cap"/>
    <property type="match status" value="1"/>
</dbReference>
<reference evidence="17 18" key="1">
    <citation type="submission" date="2017-11" db="EMBL/GenBank/DDBJ databases">
        <title>Taxonomic description and genome sequences of Spirosoma HA7 sp. nov., isolated from pollen microhabitat of Corylus avellana.</title>
        <authorList>
            <person name="Ambika Manirajan B."/>
            <person name="Suarez C."/>
            <person name="Ratering S."/>
            <person name="Geissler-Plaum R."/>
            <person name="Cardinale M."/>
            <person name="Sylvia S."/>
        </authorList>
    </citation>
    <scope>NUCLEOTIDE SEQUENCE [LARGE SCALE GENOMIC DNA]</scope>
    <source>
        <strain evidence="17 18">HA7</strain>
    </source>
</reference>
<dbReference type="Gene3D" id="3.90.400.10">
    <property type="entry name" value="Oligo-1,6-glucosidase, Domain 2"/>
    <property type="match status" value="1"/>
</dbReference>
<dbReference type="Proteomes" id="UP000232883">
    <property type="component" value="Chromosome"/>
</dbReference>
<dbReference type="GO" id="GO:0047471">
    <property type="term" value="F:maltose alpha-D-glucosyltransferase activity"/>
    <property type="evidence" value="ECO:0007669"/>
    <property type="project" value="UniProtKB-EC"/>
</dbReference>
<dbReference type="GO" id="GO:0016740">
    <property type="term" value="F:transferase activity"/>
    <property type="evidence" value="ECO:0007669"/>
    <property type="project" value="UniProtKB-KW"/>
</dbReference>
<dbReference type="GO" id="GO:0046872">
    <property type="term" value="F:metal ion binding"/>
    <property type="evidence" value="ECO:0007669"/>
    <property type="project" value="UniProtKB-KW"/>
</dbReference>
<protein>
    <recommendedName>
        <fullName evidence="6">Maltokinase</fullName>
        <ecNumber evidence="4">2.7.1.175</ecNumber>
        <ecNumber evidence="5">5.4.99.16</ecNumber>
    </recommendedName>
    <alternativeName>
        <fullName evidence="14">Maltose alpha-D-glucosyltransferase</fullName>
    </alternativeName>
    <alternativeName>
        <fullName evidence="13">Maltose-1-phosphate synthase</fullName>
    </alternativeName>
</protein>
<comment type="catalytic activity">
    <reaction evidence="15">
        <text>D-maltose + ATP = alpha-maltose 1-phosphate + ADP + H(+)</text>
        <dbReference type="Rhea" id="RHEA:31915"/>
        <dbReference type="ChEBI" id="CHEBI:15378"/>
        <dbReference type="ChEBI" id="CHEBI:17306"/>
        <dbReference type="ChEBI" id="CHEBI:30616"/>
        <dbReference type="ChEBI" id="CHEBI:63576"/>
        <dbReference type="ChEBI" id="CHEBI:456216"/>
        <dbReference type="EC" id="2.7.1.175"/>
    </reaction>
</comment>
<keyword evidence="8" id="KW-0479">Metal-binding</keyword>
<dbReference type="KEGG" id="spir:CWM47_03780"/>
<evidence type="ECO:0000256" key="11">
    <source>
        <dbReference type="ARBA" id="ARBA00022840"/>
    </source>
</evidence>
<evidence type="ECO:0000256" key="4">
    <source>
        <dbReference type="ARBA" id="ARBA00011962"/>
    </source>
</evidence>
<dbReference type="InterPro" id="IPR045857">
    <property type="entry name" value="O16G_dom_2"/>
</dbReference>
<sequence length="1121" mass="129277">MINNKQELPDNLYWYKDAIIYELHIKAFCDGNGDGIGDFQGLLEKLDYLQELGVTAIWLLPFYPSPLRDDGYDIADYYKINSSYGTIDQFKTLLSEAHQRNLKVITELVINHTSDQHPWFQRARKAPKGSPERDYYVWTDDPTQYKDVRIIFQDFENSNWTFDHQAQQYYWHRFFHHQPDLNFDNPLVKSEIIKLIDFWCELGVDGFRLDAVPYLFEREGTNGENLPETHAFLKELRKHIDDHFPGVAFLAEANMWPEDSASYFGEGDECHMNYHFPVMPRMFMALQMEDRYPITDIFDQTPAIPDNCQWAIFLRNHDELTLEMVTDEERDYMYKTYAKDPKAKINLGIRHRLAPLLDNNRKKIELMNSLLFSLPGTPVIYYGDEIGMGDNVYLGDRDGVRTPMQWSPDRNAGFSKANPQKLYLPTILDPAYHYESVNVETQRANTSSLFWFMKRMINLRKRHKAFGRGDMKFLPVENPKVLAFTRTYEDETLLIVVNLSKYAQPAEVELSDFKGYVPVEAFSKNSFPAVPDNESYFFTLAPHDYQWFVLEKVASTTVNPLSLPTLNVAIWSQLMNHGTRERLETKVLPDYLLKVDWFSEKKRTMRSVSILNYATLPLTEESAYILLLEVSYEQGLPEIFQLIIAFASEPLATKLTNNCPQSVLAKLEVSHQMGILCDGLYIPEIQQALLHQMASENTRSSGNLLFQRKPALSTYVQTHSDIKSKLITDGNGYVSIVYDACYLLKLYRKVELSINPDTELTRFLSETAQYEYVPAFAGSIELLASGEPVMLGTMQVLVAKHGDGKSYVLDRVNNFIERILARDNSQLATAMAARRGTLSQPVAYSKLPVETQELLGSRAAEQARLLGIRVGQMHLAMASEKDLKDFAPEEFSLHYQRSLFSGLQSLVRESYQSQKRNLQRLPSDIRQDVNQMLDRKDDVLTTLKRIYAKKLDATKIRIHGDLQLEKILLTGKDIAIQDFGGDPSRSYSERRLKRSPLRDVASMIRSFHYVAHEGFLRNNQVSVDETTQLIPYAEFWAHYMSGFFVRAYLETVQNSSFIPKSTDDLQMMLETYLLEKAISDLNYELNHRPDWVRVPLQMIKTIIAGQPTQEVLATYEAQPAS</sequence>
<dbReference type="Gene3D" id="3.20.20.80">
    <property type="entry name" value="Glycosidases"/>
    <property type="match status" value="1"/>
</dbReference>